<dbReference type="Proteomes" id="UP000003963">
    <property type="component" value="Unassembled WGS sequence"/>
</dbReference>
<protein>
    <submittedName>
        <fullName evidence="3">Putative glycosyltransferase</fullName>
    </submittedName>
</protein>
<feature type="non-terminal residue" evidence="3">
    <location>
        <position position="1"/>
    </location>
</feature>
<proteinExistence type="predicted"/>
<gene>
    <name evidence="3" type="ORF">SSOG_03126</name>
</gene>
<dbReference type="EMBL" id="GG657754">
    <property type="protein sequence ID" value="EFL23412.1"/>
    <property type="molecule type" value="Genomic_DNA"/>
</dbReference>
<dbReference type="HOGENOM" id="CLU_1639083_0_0_11"/>
<dbReference type="InterPro" id="IPR022622">
    <property type="entry name" value="DUF3492"/>
</dbReference>
<feature type="compositionally biased region" description="Low complexity" evidence="1">
    <location>
        <begin position="98"/>
        <end position="124"/>
    </location>
</feature>
<dbReference type="AlphaFoldDB" id="D9WI29"/>
<feature type="compositionally biased region" description="Low complexity" evidence="1">
    <location>
        <begin position="150"/>
        <end position="162"/>
    </location>
</feature>
<evidence type="ECO:0000259" key="2">
    <source>
        <dbReference type="Pfam" id="PF11997"/>
    </source>
</evidence>
<name>D9WI29_9ACTN</name>
<evidence type="ECO:0000313" key="4">
    <source>
        <dbReference type="Proteomes" id="UP000003963"/>
    </source>
</evidence>
<dbReference type="STRING" id="457427.SSOG_03126"/>
<feature type="domain" description="DUF3492" evidence="2">
    <location>
        <begin position="1"/>
        <end position="83"/>
    </location>
</feature>
<evidence type="ECO:0000256" key="1">
    <source>
        <dbReference type="SAM" id="MobiDB-lite"/>
    </source>
</evidence>
<dbReference type="Pfam" id="PF11997">
    <property type="entry name" value="DUF3492"/>
    <property type="match status" value="1"/>
</dbReference>
<organism evidence="3 4">
    <name type="scientific">Streptomyces himastatinicus ATCC 53653</name>
    <dbReference type="NCBI Taxonomy" id="457427"/>
    <lineage>
        <taxon>Bacteria</taxon>
        <taxon>Bacillati</taxon>
        <taxon>Actinomycetota</taxon>
        <taxon>Actinomycetes</taxon>
        <taxon>Kitasatosporales</taxon>
        <taxon>Streptomycetaceae</taxon>
        <taxon>Streptomyces</taxon>
        <taxon>Streptomyces violaceusniger group</taxon>
    </lineage>
</organism>
<dbReference type="GO" id="GO:0016740">
    <property type="term" value="F:transferase activity"/>
    <property type="evidence" value="ECO:0007669"/>
    <property type="project" value="UniProtKB-KW"/>
</dbReference>
<evidence type="ECO:0000313" key="3">
    <source>
        <dbReference type="EMBL" id="EFL23412.1"/>
    </source>
</evidence>
<reference evidence="3 4" key="1">
    <citation type="submission" date="2009-02" db="EMBL/GenBank/DDBJ databases">
        <title>Annotation of Streptomyces hygroscopicus strain ATCC 53653.</title>
        <authorList>
            <consortium name="The Broad Institute Genome Sequencing Platform"/>
            <consortium name="Broad Institute Microbial Sequencing Center"/>
            <person name="Fischbach M."/>
            <person name="Godfrey P."/>
            <person name="Ward D."/>
            <person name="Young S."/>
            <person name="Zeng Q."/>
            <person name="Koehrsen M."/>
            <person name="Alvarado L."/>
            <person name="Berlin A.M."/>
            <person name="Bochicchio J."/>
            <person name="Borenstein D."/>
            <person name="Chapman S.B."/>
            <person name="Chen Z."/>
            <person name="Engels R."/>
            <person name="Freedman E."/>
            <person name="Gellesch M."/>
            <person name="Goldberg J."/>
            <person name="Griggs A."/>
            <person name="Gujja S."/>
            <person name="Heilman E.R."/>
            <person name="Heiman D.I."/>
            <person name="Hepburn T.A."/>
            <person name="Howarth C."/>
            <person name="Jen D."/>
            <person name="Larson L."/>
            <person name="Lewis B."/>
            <person name="Mehta T."/>
            <person name="Park D."/>
            <person name="Pearson M."/>
            <person name="Richards J."/>
            <person name="Roberts A."/>
            <person name="Saif S."/>
            <person name="Shea T.D."/>
            <person name="Shenoy N."/>
            <person name="Sisk P."/>
            <person name="Stolte C."/>
            <person name="Sykes S.N."/>
            <person name="Thomson T."/>
            <person name="Walk T."/>
            <person name="White J."/>
            <person name="Yandava C."/>
            <person name="Straight P."/>
            <person name="Clardy J."/>
            <person name="Hung D."/>
            <person name="Kolter R."/>
            <person name="Mekalanos J."/>
            <person name="Walker S."/>
            <person name="Walsh C.T."/>
            <person name="Wieland-Brown L.C."/>
            <person name="Haas B."/>
            <person name="Nusbaum C."/>
            <person name="Birren B."/>
        </authorList>
    </citation>
    <scope>NUCLEOTIDE SEQUENCE [LARGE SCALE GENOMIC DNA]</scope>
    <source>
        <strain evidence="3 4">ATCC 53653</strain>
    </source>
</reference>
<keyword evidence="3" id="KW-0808">Transferase</keyword>
<feature type="compositionally biased region" description="Low complexity" evidence="1">
    <location>
        <begin position="131"/>
        <end position="142"/>
    </location>
</feature>
<accession>D9WI29</accession>
<keyword evidence="4" id="KW-1185">Reference proteome</keyword>
<sequence>RVGLLTEGGYPYATGEARVWCDRLVRGLDQHDFEVYALSRDARQEAAGRAELPAQVRRVRTAPLWGEPTGRRRSYGRRQRRRFAEHFGDLAGGDQRPWRAPTAPRRTVSPVVSTASPTSPATPADSPPRSAPRTPSAPWSAPATPPGRRAPPTGRGSPICWP</sequence>
<feature type="region of interest" description="Disordered" evidence="1">
    <location>
        <begin position="63"/>
        <end position="162"/>
    </location>
</feature>
<feature type="compositionally biased region" description="Basic residues" evidence="1">
    <location>
        <begin position="71"/>
        <end position="81"/>
    </location>
</feature>